<dbReference type="Pfam" id="PF14695">
    <property type="entry name" value="LINES_C"/>
    <property type="match status" value="1"/>
</dbReference>
<dbReference type="Pfam" id="PF14694">
    <property type="entry name" value="LINES_N"/>
    <property type="match status" value="1"/>
</dbReference>
<evidence type="ECO:0000259" key="3">
    <source>
        <dbReference type="Pfam" id="PF14695"/>
    </source>
</evidence>
<name>A0AAV2S817_MEGNR</name>
<organism evidence="4 5">
    <name type="scientific">Meganyctiphanes norvegica</name>
    <name type="common">Northern krill</name>
    <name type="synonym">Thysanopoda norvegica</name>
    <dbReference type="NCBI Taxonomy" id="48144"/>
    <lineage>
        <taxon>Eukaryota</taxon>
        <taxon>Metazoa</taxon>
        <taxon>Ecdysozoa</taxon>
        <taxon>Arthropoda</taxon>
        <taxon>Crustacea</taxon>
        <taxon>Multicrustacea</taxon>
        <taxon>Malacostraca</taxon>
        <taxon>Eumalacostraca</taxon>
        <taxon>Eucarida</taxon>
        <taxon>Euphausiacea</taxon>
        <taxon>Euphausiidae</taxon>
        <taxon>Meganyctiphanes</taxon>
    </lineage>
</organism>
<protein>
    <recommendedName>
        <fullName evidence="6">Protein lines</fullName>
    </recommendedName>
</protein>
<dbReference type="AlphaFoldDB" id="A0AAV2S817"/>
<keyword evidence="5" id="KW-1185">Reference proteome</keyword>
<dbReference type="Proteomes" id="UP001497623">
    <property type="component" value="Unassembled WGS sequence"/>
</dbReference>
<evidence type="ECO:0000313" key="4">
    <source>
        <dbReference type="EMBL" id="CAL4173106.1"/>
    </source>
</evidence>
<evidence type="ECO:0000313" key="5">
    <source>
        <dbReference type="Proteomes" id="UP001497623"/>
    </source>
</evidence>
<evidence type="ECO:0008006" key="6">
    <source>
        <dbReference type="Google" id="ProtNLM"/>
    </source>
</evidence>
<reference evidence="4 5" key="1">
    <citation type="submission" date="2024-05" db="EMBL/GenBank/DDBJ databases">
        <authorList>
            <person name="Wallberg A."/>
        </authorList>
    </citation>
    <scope>NUCLEOTIDE SEQUENCE [LARGE SCALE GENOMIC DNA]</scope>
</reference>
<gene>
    <name evidence="4" type="ORF">MNOR_LOCUS34355</name>
</gene>
<comment type="caution">
    <text evidence="4">The sequence shown here is derived from an EMBL/GenBank/DDBJ whole genome shotgun (WGS) entry which is preliminary data.</text>
</comment>
<dbReference type="InterPro" id="IPR032794">
    <property type="entry name" value="LINES_N"/>
</dbReference>
<feature type="domain" description="Protein Lines N-terminal" evidence="2">
    <location>
        <begin position="217"/>
        <end position="583"/>
    </location>
</feature>
<dbReference type="PANTHER" id="PTHR16057:SF1">
    <property type="entry name" value="PROTEIN LINES HOMOLOG 1"/>
    <property type="match status" value="1"/>
</dbReference>
<evidence type="ECO:0000259" key="2">
    <source>
        <dbReference type="Pfam" id="PF14694"/>
    </source>
</evidence>
<evidence type="ECO:0000256" key="1">
    <source>
        <dbReference type="SAM" id="MobiDB-lite"/>
    </source>
</evidence>
<dbReference type="InterPro" id="IPR024875">
    <property type="entry name" value="Protein_Lines"/>
</dbReference>
<proteinExistence type="predicted"/>
<dbReference type="PANTHER" id="PTHR16057">
    <property type="entry name" value="WINS1, 2 PROTEIN"/>
    <property type="match status" value="1"/>
</dbReference>
<dbReference type="EMBL" id="CAXKWB010052594">
    <property type="protein sequence ID" value="CAL4173106.1"/>
    <property type="molecule type" value="Genomic_DNA"/>
</dbReference>
<sequence length="633" mass="70478">MVEPQQKKKKVPPSVQEGAGVILPRRDLEIIHSKLQCKCLCSLQLPDILHTLALCNECFSSQAVSQVNHLRDETLLYISMLTLFFEVSLRQQSRGSLCTRISEVVGAGADNEGAVLDILFGFMGLEDRYISYCSGRALSSLLLMLRGRAAELVLERLVHSIAHSPNLLEVGHSIEVVRRVIDWKDFDEHPLDTAVESVSQPDTGCARITLAPADTTGANEVKYLATKKLDCKWFLLVTRLTQLVNDFTIEREHVIVSFLTLWESLISVKANLSVTDTKEFYSGLERLLTPLTRHAHFVVWRKVLDLYNEVLCYGSTLALQEVLAEEPCNLAHLLIRAVKDRRFLECVPFGGSAGNRSSARGVGNGGSTATSANNGNSSSSSNNNSSAIVASDSSPSAGSSNNTSAPAEMSQNDRIILHKVVLVILKSVAVTVKETRCDSSSENSSRSGGSGSEDMDMAIIERSLREVVRKVDNFVKSKLPFHPEAPMAEWMVRLFADQDDWLVESMVCGLDIYTGLGIRIRQSQELHTCVNPHTTFLIFLETIIFDHDVLLDLLVSNETSFLLYLLRYLKLLRRSWQDFTAQCGRHLDQTMTVLIRLHFALDRLVSKNLFPYNISPVLKLLEKCEEMYEGGAV</sequence>
<feature type="region of interest" description="Disordered" evidence="1">
    <location>
        <begin position="356"/>
        <end position="409"/>
    </location>
</feature>
<accession>A0AAV2S817</accession>
<feature type="domain" description="Protein Lines C-terminal" evidence="3">
    <location>
        <begin position="590"/>
        <end position="626"/>
    </location>
</feature>
<dbReference type="InterPro" id="IPR029415">
    <property type="entry name" value="Lines_C"/>
</dbReference>
<feature type="region of interest" description="Disordered" evidence="1">
    <location>
        <begin position="436"/>
        <end position="455"/>
    </location>
</feature>
<feature type="compositionally biased region" description="Low complexity" evidence="1">
    <location>
        <begin position="356"/>
        <end position="407"/>
    </location>
</feature>